<feature type="transmembrane region" description="Helical" evidence="13">
    <location>
        <begin position="410"/>
        <end position="435"/>
    </location>
</feature>
<dbReference type="SUPFAM" id="SSF56112">
    <property type="entry name" value="Protein kinase-like (PK-like)"/>
    <property type="match status" value="1"/>
</dbReference>
<dbReference type="InterPro" id="IPR011009">
    <property type="entry name" value="Kinase-like_dom_sf"/>
</dbReference>
<evidence type="ECO:0000313" key="16">
    <source>
        <dbReference type="EMBL" id="KAJ0979411.1"/>
    </source>
</evidence>
<keyword evidence="5 14" id="KW-0732">Signal</keyword>
<feature type="binding site" evidence="12">
    <location>
        <position position="524"/>
    </location>
    <ligand>
        <name>ATP</name>
        <dbReference type="ChEBI" id="CHEBI:30616"/>
    </ligand>
</feature>
<dbReference type="SMART" id="SM00220">
    <property type="entry name" value="S_TKc"/>
    <property type="match status" value="1"/>
</dbReference>
<evidence type="ECO:0000256" key="5">
    <source>
        <dbReference type="ARBA" id="ARBA00022729"/>
    </source>
</evidence>
<dbReference type="FunFam" id="1.10.510.10:FF:000058">
    <property type="entry name" value="Receptor-like protein kinase FERONIA"/>
    <property type="match status" value="1"/>
</dbReference>
<evidence type="ECO:0000256" key="14">
    <source>
        <dbReference type="SAM" id="SignalP"/>
    </source>
</evidence>
<evidence type="ECO:0000256" key="7">
    <source>
        <dbReference type="ARBA" id="ARBA00022777"/>
    </source>
</evidence>
<keyword evidence="11" id="KW-0325">Glycoprotein</keyword>
<dbReference type="PROSITE" id="PS00108">
    <property type="entry name" value="PROTEIN_KINASE_ST"/>
    <property type="match status" value="1"/>
</dbReference>
<feature type="chain" id="PRO_5039439656" description="Protein kinase domain-containing protein" evidence="14">
    <location>
        <begin position="26"/>
        <end position="841"/>
    </location>
</feature>
<dbReference type="Pfam" id="PF12819">
    <property type="entry name" value="Malectin_like"/>
    <property type="match status" value="1"/>
</dbReference>
<dbReference type="InterPro" id="IPR017441">
    <property type="entry name" value="Protein_kinase_ATP_BS"/>
</dbReference>
<keyword evidence="4 13" id="KW-0812">Transmembrane</keyword>
<dbReference type="Gene3D" id="1.10.510.10">
    <property type="entry name" value="Transferase(Phosphotransferase) domain 1"/>
    <property type="match status" value="1"/>
</dbReference>
<dbReference type="Gene3D" id="2.60.120.430">
    <property type="entry name" value="Galactose-binding lectin"/>
    <property type="match status" value="2"/>
</dbReference>
<keyword evidence="17" id="KW-1185">Reference proteome</keyword>
<comment type="caution">
    <text evidence="16">The sequence shown here is derived from an EMBL/GenBank/DDBJ whole genome shotgun (WGS) entry which is preliminary data.</text>
</comment>
<evidence type="ECO:0000256" key="2">
    <source>
        <dbReference type="ARBA" id="ARBA00022527"/>
    </source>
</evidence>
<dbReference type="GO" id="GO:0005524">
    <property type="term" value="F:ATP binding"/>
    <property type="evidence" value="ECO:0007669"/>
    <property type="project" value="UniProtKB-UniRule"/>
</dbReference>
<keyword evidence="3" id="KW-0808">Transferase</keyword>
<dbReference type="InterPro" id="IPR008271">
    <property type="entry name" value="Ser/Thr_kinase_AS"/>
</dbReference>
<reference evidence="16" key="1">
    <citation type="submission" date="2021-03" db="EMBL/GenBank/DDBJ databases">
        <authorList>
            <person name="Li Z."/>
            <person name="Yang C."/>
        </authorList>
    </citation>
    <scope>NUCLEOTIDE SEQUENCE</scope>
    <source>
        <strain evidence="16">Dzin_1.0</strain>
        <tissue evidence="16">Leaf</tissue>
    </source>
</reference>
<evidence type="ECO:0000256" key="9">
    <source>
        <dbReference type="ARBA" id="ARBA00022989"/>
    </source>
</evidence>
<dbReference type="CDD" id="cd14066">
    <property type="entry name" value="STKc_IRAK"/>
    <property type="match status" value="1"/>
</dbReference>
<keyword evidence="2" id="KW-0723">Serine/threonine-protein kinase</keyword>
<reference evidence="16" key="2">
    <citation type="journal article" date="2022" name="Hortic Res">
        <title>The genome of Dioscorea zingiberensis sheds light on the biosynthesis, origin and evolution of the medicinally important diosgenin saponins.</title>
        <authorList>
            <person name="Li Y."/>
            <person name="Tan C."/>
            <person name="Li Z."/>
            <person name="Guo J."/>
            <person name="Li S."/>
            <person name="Chen X."/>
            <person name="Wang C."/>
            <person name="Dai X."/>
            <person name="Yang H."/>
            <person name="Song W."/>
            <person name="Hou L."/>
            <person name="Xu J."/>
            <person name="Tong Z."/>
            <person name="Xu A."/>
            <person name="Yuan X."/>
            <person name="Wang W."/>
            <person name="Yang Q."/>
            <person name="Chen L."/>
            <person name="Sun Z."/>
            <person name="Wang K."/>
            <person name="Pan B."/>
            <person name="Chen J."/>
            <person name="Bao Y."/>
            <person name="Liu F."/>
            <person name="Qi X."/>
            <person name="Gang D.R."/>
            <person name="Wen J."/>
            <person name="Li J."/>
        </authorList>
    </citation>
    <scope>NUCLEOTIDE SEQUENCE</scope>
    <source>
        <strain evidence="16">Dzin_1.0</strain>
    </source>
</reference>
<keyword evidence="7" id="KW-0418">Kinase</keyword>
<evidence type="ECO:0000256" key="6">
    <source>
        <dbReference type="ARBA" id="ARBA00022741"/>
    </source>
</evidence>
<dbReference type="InterPro" id="IPR000719">
    <property type="entry name" value="Prot_kinase_dom"/>
</dbReference>
<evidence type="ECO:0000256" key="1">
    <source>
        <dbReference type="ARBA" id="ARBA00004167"/>
    </source>
</evidence>
<dbReference type="EMBL" id="JAGGNH010000003">
    <property type="protein sequence ID" value="KAJ0979411.1"/>
    <property type="molecule type" value="Genomic_DNA"/>
</dbReference>
<dbReference type="GO" id="GO:0016020">
    <property type="term" value="C:membrane"/>
    <property type="evidence" value="ECO:0007669"/>
    <property type="project" value="UniProtKB-SubCell"/>
</dbReference>
<evidence type="ECO:0000256" key="12">
    <source>
        <dbReference type="PROSITE-ProRule" id="PRU10141"/>
    </source>
</evidence>
<dbReference type="PROSITE" id="PS00107">
    <property type="entry name" value="PROTEIN_KINASE_ATP"/>
    <property type="match status" value="1"/>
</dbReference>
<keyword evidence="9 13" id="KW-1133">Transmembrane helix</keyword>
<comment type="subcellular location">
    <subcellularLocation>
        <location evidence="1">Membrane</location>
        <topology evidence="1">Single-pass membrane protein</topology>
    </subcellularLocation>
</comment>
<dbReference type="GO" id="GO:0004674">
    <property type="term" value="F:protein serine/threonine kinase activity"/>
    <property type="evidence" value="ECO:0007669"/>
    <property type="project" value="UniProtKB-KW"/>
</dbReference>
<keyword evidence="8 12" id="KW-0067">ATP-binding</keyword>
<dbReference type="FunFam" id="2.60.120.430:FF:000001">
    <property type="entry name" value="Receptor-like protein kinase FERONIA"/>
    <property type="match status" value="1"/>
</dbReference>
<accession>A0A9D5HK49</accession>
<keyword evidence="10 13" id="KW-0472">Membrane</keyword>
<evidence type="ECO:0000256" key="10">
    <source>
        <dbReference type="ARBA" id="ARBA00023136"/>
    </source>
</evidence>
<dbReference type="InterPro" id="IPR024788">
    <property type="entry name" value="Malectin-like_Carb-bd_dom"/>
</dbReference>
<dbReference type="InterPro" id="IPR001245">
    <property type="entry name" value="Ser-Thr/Tyr_kinase_cat_dom"/>
</dbReference>
<feature type="domain" description="Protein kinase" evidence="15">
    <location>
        <begin position="496"/>
        <end position="769"/>
    </location>
</feature>
<dbReference type="OrthoDB" id="640180at2759"/>
<dbReference type="FunFam" id="2.60.120.430:FF:000005">
    <property type="entry name" value="Putative receptor-like protein kinase"/>
    <property type="match status" value="1"/>
</dbReference>
<keyword evidence="6 12" id="KW-0547">Nucleotide-binding</keyword>
<dbReference type="AlphaFoldDB" id="A0A9D5HK49"/>
<dbReference type="Proteomes" id="UP001085076">
    <property type="component" value="Miscellaneous, Linkage group lg03"/>
</dbReference>
<feature type="signal peptide" evidence="14">
    <location>
        <begin position="1"/>
        <end position="25"/>
    </location>
</feature>
<organism evidence="16 17">
    <name type="scientific">Dioscorea zingiberensis</name>
    <dbReference type="NCBI Taxonomy" id="325984"/>
    <lineage>
        <taxon>Eukaryota</taxon>
        <taxon>Viridiplantae</taxon>
        <taxon>Streptophyta</taxon>
        <taxon>Embryophyta</taxon>
        <taxon>Tracheophyta</taxon>
        <taxon>Spermatophyta</taxon>
        <taxon>Magnoliopsida</taxon>
        <taxon>Liliopsida</taxon>
        <taxon>Dioscoreales</taxon>
        <taxon>Dioscoreaceae</taxon>
        <taxon>Dioscorea</taxon>
    </lineage>
</organism>
<dbReference type="Pfam" id="PF07714">
    <property type="entry name" value="PK_Tyr_Ser-Thr"/>
    <property type="match status" value="1"/>
</dbReference>
<proteinExistence type="predicted"/>
<dbReference type="Gene3D" id="3.30.200.20">
    <property type="entry name" value="Phosphorylase Kinase, domain 1"/>
    <property type="match status" value="1"/>
</dbReference>
<dbReference type="FunFam" id="3.30.200.20:FF:000039">
    <property type="entry name" value="receptor-like protein kinase FERONIA"/>
    <property type="match status" value="1"/>
</dbReference>
<protein>
    <recommendedName>
        <fullName evidence="15">Protein kinase domain-containing protein</fullName>
    </recommendedName>
</protein>
<evidence type="ECO:0000256" key="8">
    <source>
        <dbReference type="ARBA" id="ARBA00022840"/>
    </source>
</evidence>
<evidence type="ECO:0000256" key="11">
    <source>
        <dbReference type="ARBA" id="ARBA00023180"/>
    </source>
</evidence>
<evidence type="ECO:0000313" key="17">
    <source>
        <dbReference type="Proteomes" id="UP001085076"/>
    </source>
</evidence>
<evidence type="ECO:0000256" key="4">
    <source>
        <dbReference type="ARBA" id="ARBA00022692"/>
    </source>
</evidence>
<evidence type="ECO:0000256" key="3">
    <source>
        <dbReference type="ARBA" id="ARBA00022679"/>
    </source>
</evidence>
<evidence type="ECO:0000259" key="15">
    <source>
        <dbReference type="PROSITE" id="PS50011"/>
    </source>
</evidence>
<gene>
    <name evidence="16" type="ORF">J5N97_014885</name>
</gene>
<dbReference type="PROSITE" id="PS50011">
    <property type="entry name" value="PROTEIN_KINASE_DOM"/>
    <property type="match status" value="1"/>
</dbReference>
<dbReference type="PANTHER" id="PTHR47989:SF62">
    <property type="entry name" value="OS05G0423500 PROTEIN"/>
    <property type="match status" value="1"/>
</dbReference>
<sequence>MAPRILLQLFLFGLVIMCLGLFSNAFNPADNYLINCGSPSATTIGRRTFAADVPLSWTLTSSKRIMANTTSNSVSSFSTPALYQTARIFTGASSYTFPIKQQGRHFVRLYFFPFIYQNFNLKIANFTVSTQDTVLLHGYPAQGGAATAVFREYSMNITHKQLILSFVPLPNSSLAFVNAIEVVSVPDNLISDTAQTLNPPGTYQGLSEQAFEMVYRINMGGPYVSPDNDTLWRTWIPDENFLLDKTLAAFKSFSGTINYEGGVTREIAPDVIYSTATELSPALTNTSNARFNVTWQFDVDSGSTYLLRLHFCDIVSDALFELYFDVYISAYMAKSDVDLSTISVNVLAAAYYMDFVVDMTDGSRKLNVSIGPSSLPNVLPAGILNGLEILKMTSNGTVTVVSPPNSKANVGVIIGSVVGALAAVILAACVACIMIRRRKTGKKQESKTWTPLSINGIMSQSLGSGLSDGNTVRMGLNANFGYRFSISVLQEATNNFDEGCVIGVGGFGKVYKGVLKDETIVAVKRGNPKSQQGLNEFHTEIDLLSRLRHRHLVSLIGFCDERNEMILVYEYMEKGTLKNHLYGSNLPALSWKQRLEICIGSARGLHYLHTGQAKAIIHRDVKSANILLDENLMAKVADFGLSKAGPELDQTHVSTAVKGSFGYLDPEYYRRQQLTEKSDVYSFGVVLLEVLCARPVIDPTLPREMVNLAEWAIKFQKRGELDQIVDPRITGTIRSDSLRKFGETVEKCLADCGVDRPAIGDVLWNLEYVLQLQEVDGGTEVNSINRISELPSQIHNMSILETETVDEHLPKKETVDEPGVNDHSNVSMSKVFSQLFQSEGR</sequence>
<name>A0A9D5HK49_9LILI</name>
<dbReference type="PANTHER" id="PTHR47989">
    <property type="entry name" value="OS01G0750732 PROTEIN"/>
    <property type="match status" value="1"/>
</dbReference>
<evidence type="ECO:0000256" key="13">
    <source>
        <dbReference type="SAM" id="Phobius"/>
    </source>
</evidence>